<dbReference type="OrthoDB" id="9792366at2"/>
<comment type="caution">
    <text evidence="2">The sequence shown here is derived from an EMBL/GenBank/DDBJ whole genome shotgun (WGS) entry which is preliminary data.</text>
</comment>
<accession>A0A2N3X2A5</accession>
<evidence type="ECO:0000256" key="1">
    <source>
        <dbReference type="SAM" id="SignalP"/>
    </source>
</evidence>
<name>A0A2N3X2A5_9PSEU</name>
<dbReference type="RefSeq" id="WP_101433939.1">
    <property type="nucleotide sequence ID" value="NZ_PJMY01000001.1"/>
</dbReference>
<evidence type="ECO:0008006" key="4">
    <source>
        <dbReference type="Google" id="ProtNLM"/>
    </source>
</evidence>
<evidence type="ECO:0000313" key="2">
    <source>
        <dbReference type="EMBL" id="PKW00246.1"/>
    </source>
</evidence>
<dbReference type="EMBL" id="PJMY01000001">
    <property type="protein sequence ID" value="PKW00246.1"/>
    <property type="molecule type" value="Genomic_DNA"/>
</dbReference>
<dbReference type="Proteomes" id="UP000233750">
    <property type="component" value="Unassembled WGS sequence"/>
</dbReference>
<feature type="signal peptide" evidence="1">
    <location>
        <begin position="1"/>
        <end position="21"/>
    </location>
</feature>
<organism evidence="2 3">
    <name type="scientific">Amycolatopsis echigonensis</name>
    <dbReference type="NCBI Taxonomy" id="2576905"/>
    <lineage>
        <taxon>Bacteria</taxon>
        <taxon>Bacillati</taxon>
        <taxon>Actinomycetota</taxon>
        <taxon>Actinomycetes</taxon>
        <taxon>Pseudonocardiales</taxon>
        <taxon>Pseudonocardiaceae</taxon>
        <taxon>Amycolatopsis</taxon>
    </lineage>
</organism>
<keyword evidence="1" id="KW-0732">Signal</keyword>
<proteinExistence type="predicted"/>
<feature type="chain" id="PRO_5039252170" description="Glycosyltransferase" evidence="1">
    <location>
        <begin position="22"/>
        <end position="235"/>
    </location>
</feature>
<protein>
    <recommendedName>
        <fullName evidence="4">Glycosyltransferase</fullName>
    </recommendedName>
</protein>
<gene>
    <name evidence="2" type="ORF">ATK30_0343</name>
</gene>
<evidence type="ECO:0000313" key="3">
    <source>
        <dbReference type="Proteomes" id="UP000233750"/>
    </source>
</evidence>
<dbReference type="PROSITE" id="PS51257">
    <property type="entry name" value="PROKAR_LIPOPROTEIN"/>
    <property type="match status" value="1"/>
</dbReference>
<sequence length="235" mass="25030">MFGAQRLGKGLVPALAGAALAATLLAGCSSAGSSDASAASGMHMTSGAATTAPNPQKQIALYTAMRTLWTDHMQWTYGTVKAFFHNPDSLQPTLDRLLRDQKDLGAAIVPYYGQAAGDKLAALLTTHIQQAVPVLKAAQANDKAALDKAMADWYANAKEIADFLSGANPKNWPTSATEPMMKEHIDQTTTYSVDLLKGDYTKSIKDYDAASEHMMMLSDTLAKGIIAQFPDKFAA</sequence>
<keyword evidence="3" id="KW-1185">Reference proteome</keyword>
<reference evidence="2 3" key="1">
    <citation type="submission" date="2017-12" db="EMBL/GenBank/DDBJ databases">
        <title>Sequencing the genomes of 1000 Actinobacteria strains.</title>
        <authorList>
            <person name="Klenk H.-P."/>
        </authorList>
    </citation>
    <scope>NUCLEOTIDE SEQUENCE [LARGE SCALE GENOMIC DNA]</scope>
    <source>
        <strain evidence="2 3">DSM 45165</strain>
    </source>
</reference>
<dbReference type="AlphaFoldDB" id="A0A2N3X2A5"/>